<evidence type="ECO:0000313" key="2">
    <source>
        <dbReference type="Proteomes" id="UP000242715"/>
    </source>
</evidence>
<protein>
    <submittedName>
        <fullName evidence="1">Uncharacterized protein</fullName>
    </submittedName>
</protein>
<evidence type="ECO:0000313" key="1">
    <source>
        <dbReference type="EMBL" id="GAU30057.1"/>
    </source>
</evidence>
<dbReference type="EMBL" id="DF973414">
    <property type="protein sequence ID" value="GAU30057.1"/>
    <property type="molecule type" value="Genomic_DNA"/>
</dbReference>
<dbReference type="AlphaFoldDB" id="A0A2Z6NJX2"/>
<keyword evidence="2" id="KW-1185">Reference proteome</keyword>
<accession>A0A2Z6NJX2</accession>
<gene>
    <name evidence="1" type="ORF">TSUD_332260</name>
</gene>
<organism evidence="1 2">
    <name type="scientific">Trifolium subterraneum</name>
    <name type="common">Subterranean clover</name>
    <dbReference type="NCBI Taxonomy" id="3900"/>
    <lineage>
        <taxon>Eukaryota</taxon>
        <taxon>Viridiplantae</taxon>
        <taxon>Streptophyta</taxon>
        <taxon>Embryophyta</taxon>
        <taxon>Tracheophyta</taxon>
        <taxon>Spermatophyta</taxon>
        <taxon>Magnoliopsida</taxon>
        <taxon>eudicotyledons</taxon>
        <taxon>Gunneridae</taxon>
        <taxon>Pentapetalae</taxon>
        <taxon>rosids</taxon>
        <taxon>fabids</taxon>
        <taxon>Fabales</taxon>
        <taxon>Fabaceae</taxon>
        <taxon>Papilionoideae</taxon>
        <taxon>50 kb inversion clade</taxon>
        <taxon>NPAAA clade</taxon>
        <taxon>Hologalegina</taxon>
        <taxon>IRL clade</taxon>
        <taxon>Trifolieae</taxon>
        <taxon>Trifolium</taxon>
    </lineage>
</organism>
<sequence>MRFTHLINHMLVIAAQHQGCGFYDGAKMADMTVETTSMAVVVKLKPKKLGHLLLQVAGWFDLYVPTICEQTYDHNRQAIKGQYLRKAGGDRGFTDSSYFPK</sequence>
<reference evidence="2" key="1">
    <citation type="journal article" date="2017" name="Front. Plant Sci.">
        <title>Climate Clever Clovers: New Paradigm to Reduce the Environmental Footprint of Ruminants by Breeding Low Methanogenic Forages Utilizing Haplotype Variation.</title>
        <authorList>
            <person name="Kaur P."/>
            <person name="Appels R."/>
            <person name="Bayer P.E."/>
            <person name="Keeble-Gagnere G."/>
            <person name="Wang J."/>
            <person name="Hirakawa H."/>
            <person name="Shirasawa K."/>
            <person name="Vercoe P."/>
            <person name="Stefanova K."/>
            <person name="Durmic Z."/>
            <person name="Nichols P."/>
            <person name="Revell C."/>
            <person name="Isobe S.N."/>
            <person name="Edwards D."/>
            <person name="Erskine W."/>
        </authorList>
    </citation>
    <scope>NUCLEOTIDE SEQUENCE [LARGE SCALE GENOMIC DNA]</scope>
    <source>
        <strain evidence="2">cv. Daliak</strain>
    </source>
</reference>
<proteinExistence type="predicted"/>
<name>A0A2Z6NJX2_TRISU</name>
<dbReference type="Proteomes" id="UP000242715">
    <property type="component" value="Unassembled WGS sequence"/>
</dbReference>